<sequence>MLICLSADEAICKHGSVMTDEVLLKPRAVSGESQTGGKAAYKDFYCKLNQIKISHNITTDGFQFSLIYHL</sequence>
<organism evidence="1 2">
    <name type="scientific">Azomonas macrocytogenes</name>
    <name type="common">Azotobacter macrocytogenes</name>
    <dbReference type="NCBI Taxonomy" id="69962"/>
    <lineage>
        <taxon>Bacteria</taxon>
        <taxon>Pseudomonadati</taxon>
        <taxon>Pseudomonadota</taxon>
        <taxon>Gammaproteobacteria</taxon>
        <taxon>Pseudomonadales</taxon>
        <taxon>Pseudomonadaceae</taxon>
        <taxon>Azomonas</taxon>
    </lineage>
</organism>
<protein>
    <submittedName>
        <fullName evidence="1">Uncharacterized protein</fullName>
    </submittedName>
</protein>
<dbReference type="EMBL" id="JACHXI010000005">
    <property type="protein sequence ID" value="MBB3103090.1"/>
    <property type="molecule type" value="Genomic_DNA"/>
</dbReference>
<evidence type="ECO:0000313" key="2">
    <source>
        <dbReference type="Proteomes" id="UP000549250"/>
    </source>
</evidence>
<proteinExistence type="predicted"/>
<keyword evidence="2" id="KW-1185">Reference proteome</keyword>
<dbReference type="Proteomes" id="UP000549250">
    <property type="component" value="Unassembled WGS sequence"/>
</dbReference>
<comment type="caution">
    <text evidence="1">The sequence shown here is derived from an EMBL/GenBank/DDBJ whole genome shotgun (WGS) entry which is preliminary data.</text>
</comment>
<reference evidence="1 2" key="1">
    <citation type="submission" date="2020-08" db="EMBL/GenBank/DDBJ databases">
        <title>Genomic Encyclopedia of Type Strains, Phase III (KMG-III): the genomes of soil and plant-associated and newly described type strains.</title>
        <authorList>
            <person name="Whitman W."/>
        </authorList>
    </citation>
    <scope>NUCLEOTIDE SEQUENCE [LARGE SCALE GENOMIC DNA]</scope>
    <source>
        <strain evidence="1 2">CECT 4462</strain>
    </source>
</reference>
<dbReference type="AlphaFoldDB" id="A0A839T348"/>
<gene>
    <name evidence="1" type="ORF">FHR87_001485</name>
</gene>
<accession>A0A839T348</accession>
<name>A0A839T348_AZOMA</name>
<evidence type="ECO:0000313" key="1">
    <source>
        <dbReference type="EMBL" id="MBB3103090.1"/>
    </source>
</evidence>